<dbReference type="VEuPathDB" id="FungiDB:PGUG_05797"/>
<feature type="domain" description="FAD dependent oxidoreductase" evidence="8">
    <location>
        <begin position="85"/>
        <end position="301"/>
    </location>
</feature>
<dbReference type="Gene3D" id="3.50.50.60">
    <property type="entry name" value="FAD/NAD(P)-binding domain"/>
    <property type="match status" value="2"/>
</dbReference>
<comment type="cofactor">
    <cofactor evidence="1">
        <name>FAD</name>
        <dbReference type="ChEBI" id="CHEBI:57692"/>
    </cofactor>
</comment>
<evidence type="ECO:0000313" key="9">
    <source>
        <dbReference type="EMBL" id="EDK41699.2"/>
    </source>
</evidence>
<dbReference type="SUPFAM" id="SSF51905">
    <property type="entry name" value="FAD/NAD(P)-binding domain"/>
    <property type="match status" value="1"/>
</dbReference>
<evidence type="ECO:0000256" key="1">
    <source>
        <dbReference type="ARBA" id="ARBA00001974"/>
    </source>
</evidence>
<evidence type="ECO:0000313" key="10">
    <source>
        <dbReference type="Proteomes" id="UP000001997"/>
    </source>
</evidence>
<evidence type="ECO:0000259" key="8">
    <source>
        <dbReference type="Pfam" id="PF01266"/>
    </source>
</evidence>
<dbReference type="OMA" id="DIFYCEL"/>
<dbReference type="KEGG" id="pgu:PGUG_05797"/>
<organism evidence="9 10">
    <name type="scientific">Meyerozyma guilliermondii (strain ATCC 6260 / CBS 566 / DSM 6381 / JCM 1539 / NBRC 10279 / NRRL Y-324)</name>
    <name type="common">Yeast</name>
    <name type="synonym">Candida guilliermondii</name>
    <dbReference type="NCBI Taxonomy" id="294746"/>
    <lineage>
        <taxon>Eukaryota</taxon>
        <taxon>Fungi</taxon>
        <taxon>Dikarya</taxon>
        <taxon>Ascomycota</taxon>
        <taxon>Saccharomycotina</taxon>
        <taxon>Pichiomycetes</taxon>
        <taxon>Debaryomycetaceae</taxon>
        <taxon>Meyerozyma</taxon>
    </lineage>
</organism>
<dbReference type="OrthoDB" id="4021507at2759"/>
<feature type="compositionally biased region" description="Basic and acidic residues" evidence="6">
    <location>
        <begin position="7"/>
        <end position="18"/>
    </location>
</feature>
<dbReference type="InterPro" id="IPR045170">
    <property type="entry name" value="MTOX"/>
</dbReference>
<dbReference type="PRINTS" id="PR00420">
    <property type="entry name" value="RNGMNOXGNASE"/>
</dbReference>
<dbReference type="AlphaFoldDB" id="A5DR96"/>
<dbReference type="EMBL" id="CH408162">
    <property type="protein sequence ID" value="EDK41699.2"/>
    <property type="molecule type" value="Genomic_DNA"/>
</dbReference>
<dbReference type="Proteomes" id="UP000001997">
    <property type="component" value="Unassembled WGS sequence"/>
</dbReference>
<dbReference type="HOGENOM" id="CLU_057166_0_0_1"/>
<dbReference type="eggNOG" id="KOG2820">
    <property type="taxonomic scope" value="Eukaryota"/>
</dbReference>
<dbReference type="Pfam" id="PF01266">
    <property type="entry name" value="DAO"/>
    <property type="match status" value="1"/>
</dbReference>
<evidence type="ECO:0000256" key="2">
    <source>
        <dbReference type="ARBA" id="ARBA00010989"/>
    </source>
</evidence>
<keyword evidence="10" id="KW-1185">Reference proteome</keyword>
<keyword evidence="7" id="KW-0812">Transmembrane</keyword>
<dbReference type="RefSeq" id="XP_001482034.2">
    <property type="nucleotide sequence ID" value="XM_001481984.1"/>
</dbReference>
<reference evidence="9 10" key="1">
    <citation type="journal article" date="2009" name="Nature">
        <title>Evolution of pathogenicity and sexual reproduction in eight Candida genomes.</title>
        <authorList>
            <person name="Butler G."/>
            <person name="Rasmussen M.D."/>
            <person name="Lin M.F."/>
            <person name="Santos M.A."/>
            <person name="Sakthikumar S."/>
            <person name="Munro C.A."/>
            <person name="Rheinbay E."/>
            <person name="Grabherr M."/>
            <person name="Forche A."/>
            <person name="Reedy J.L."/>
            <person name="Agrafioti I."/>
            <person name="Arnaud M.B."/>
            <person name="Bates S."/>
            <person name="Brown A.J."/>
            <person name="Brunke S."/>
            <person name="Costanzo M.C."/>
            <person name="Fitzpatrick D.A."/>
            <person name="de Groot P.W."/>
            <person name="Harris D."/>
            <person name="Hoyer L.L."/>
            <person name="Hube B."/>
            <person name="Klis F.M."/>
            <person name="Kodira C."/>
            <person name="Lennard N."/>
            <person name="Logue M.E."/>
            <person name="Martin R."/>
            <person name="Neiman A.M."/>
            <person name="Nikolaou E."/>
            <person name="Quail M.A."/>
            <person name="Quinn J."/>
            <person name="Santos M.C."/>
            <person name="Schmitzberger F.F."/>
            <person name="Sherlock G."/>
            <person name="Shah P."/>
            <person name="Silverstein K.A."/>
            <person name="Skrzypek M.S."/>
            <person name="Soll D."/>
            <person name="Staggs R."/>
            <person name="Stansfield I."/>
            <person name="Stumpf M.P."/>
            <person name="Sudbery P.E."/>
            <person name="Srikantha T."/>
            <person name="Zeng Q."/>
            <person name="Berman J."/>
            <person name="Berriman M."/>
            <person name="Heitman J."/>
            <person name="Gow N.A."/>
            <person name="Lorenz M.C."/>
            <person name="Birren B.W."/>
            <person name="Kellis M."/>
            <person name="Cuomo C.A."/>
        </authorList>
    </citation>
    <scope>NUCLEOTIDE SEQUENCE [LARGE SCALE GENOMIC DNA]</scope>
    <source>
        <strain evidence="10">ATCC 6260 / CBS 566 / DSM 6381 / JCM 1539 / NBRC 10279 / NRRL Y-324</strain>
    </source>
</reference>
<dbReference type="PANTHER" id="PTHR10961">
    <property type="entry name" value="PEROXISOMAL SARCOSINE OXIDASE"/>
    <property type="match status" value="1"/>
</dbReference>
<name>A5DR96_PICGU</name>
<keyword evidence="7" id="KW-0472">Membrane</keyword>
<protein>
    <recommendedName>
        <fullName evidence="8">FAD dependent oxidoreductase domain-containing protein</fullName>
    </recommendedName>
</protein>
<dbReference type="GO" id="GO:0008115">
    <property type="term" value="F:sarcosine oxidase activity"/>
    <property type="evidence" value="ECO:0007669"/>
    <property type="project" value="TreeGrafter"/>
</dbReference>
<dbReference type="GO" id="GO:0050660">
    <property type="term" value="F:flavin adenine dinucleotide binding"/>
    <property type="evidence" value="ECO:0007669"/>
    <property type="project" value="InterPro"/>
</dbReference>
<feature type="region of interest" description="Disordered" evidence="6">
    <location>
        <begin position="1"/>
        <end position="21"/>
    </location>
</feature>
<accession>A5DR96</accession>
<evidence type="ECO:0000256" key="5">
    <source>
        <dbReference type="ARBA" id="ARBA00023002"/>
    </source>
</evidence>
<dbReference type="STRING" id="294746.A5DR96"/>
<keyword evidence="5" id="KW-0560">Oxidoreductase</keyword>
<evidence type="ECO:0000256" key="6">
    <source>
        <dbReference type="SAM" id="MobiDB-lite"/>
    </source>
</evidence>
<evidence type="ECO:0000256" key="7">
    <source>
        <dbReference type="SAM" id="Phobius"/>
    </source>
</evidence>
<keyword evidence="4" id="KW-0274">FAD</keyword>
<proteinExistence type="inferred from homology"/>
<keyword evidence="3" id="KW-0285">Flavoprotein</keyword>
<sequence length="403" mass="44822">MTPIDYSVRRETLSRTERQVGAPRASRCGVVSSPHMHPRAPRYQIGKTIFLYLYQSPQVNFYATTTYACLVTTAERVNTIAMSSVLIVGCGVMGLSSAIALAERGHKVVAMDSFPVPSPWSAACDFNKIIRTEYTDKLYTELSVAALDEWRHSPVYNHTFKECGRILITPENHEGRREFERLSIANLQAIGGGKYIEYYKGGEQLGGKFKVLSHNSVKDSTEIKWNPESGLAHAANALRSAHARAEQLGVTFVFGDAGRVVATYTENGTVYVISADGSKRTADQVLLSAGAATGYLVDLGQQQSATGLFITHIKLTPQEYEKYKDIPVVFDGEMLDTFSLQIQLPTSSRLHCRVSEPQTTLMIHLESTIRNRFLATKMIIPTTPFLWMDMTRQDGSYPNTFQI</sequence>
<dbReference type="InParanoid" id="A5DR96"/>
<feature type="transmembrane region" description="Helical" evidence="7">
    <location>
        <begin position="80"/>
        <end position="102"/>
    </location>
</feature>
<dbReference type="GeneID" id="5123902"/>
<dbReference type="InterPro" id="IPR006076">
    <property type="entry name" value="FAD-dep_OxRdtase"/>
</dbReference>
<dbReference type="GO" id="GO:0051698">
    <property type="term" value="F:saccharopine oxidase activity"/>
    <property type="evidence" value="ECO:0007669"/>
    <property type="project" value="TreeGrafter"/>
</dbReference>
<evidence type="ECO:0000256" key="3">
    <source>
        <dbReference type="ARBA" id="ARBA00022630"/>
    </source>
</evidence>
<comment type="similarity">
    <text evidence="2">Belongs to the MSOX/MTOX family.</text>
</comment>
<gene>
    <name evidence="9" type="ORF">PGUG_05797</name>
</gene>
<dbReference type="PANTHER" id="PTHR10961:SF26">
    <property type="entry name" value="L-SACCHAROPINE OXIDASE"/>
    <property type="match status" value="1"/>
</dbReference>
<dbReference type="InterPro" id="IPR036188">
    <property type="entry name" value="FAD/NAD-bd_sf"/>
</dbReference>
<keyword evidence="7" id="KW-1133">Transmembrane helix</keyword>
<evidence type="ECO:0000256" key="4">
    <source>
        <dbReference type="ARBA" id="ARBA00022827"/>
    </source>
</evidence>